<evidence type="ECO:0000256" key="5">
    <source>
        <dbReference type="ARBA" id="ARBA00023065"/>
    </source>
</evidence>
<accession>A0A4R0KKC4</accession>
<evidence type="ECO:0000256" key="2">
    <source>
        <dbReference type="ARBA" id="ARBA00022448"/>
    </source>
</evidence>
<dbReference type="GO" id="GO:0001508">
    <property type="term" value="P:action potential"/>
    <property type="evidence" value="ECO:0007669"/>
    <property type="project" value="TreeGrafter"/>
</dbReference>
<dbReference type="InterPro" id="IPR013099">
    <property type="entry name" value="K_chnl_dom"/>
</dbReference>
<dbReference type="Proteomes" id="UP000291144">
    <property type="component" value="Unassembled WGS sequence"/>
</dbReference>
<reference evidence="10 11" key="1">
    <citation type="submission" date="2019-02" db="EMBL/GenBank/DDBJ databases">
        <title>Kribbella capetownensis sp. nov. and Kribbella speibonae sp. nov., isolated from soil.</title>
        <authorList>
            <person name="Curtis S.M."/>
            <person name="Norton I."/>
            <person name="Everest G.J."/>
            <person name="Meyers P.R."/>
        </authorList>
    </citation>
    <scope>NUCLEOTIDE SEQUENCE [LARGE SCALE GENOMIC DNA]</scope>
    <source>
        <strain evidence="10 11">NRRL B-24813</strain>
    </source>
</reference>
<dbReference type="OrthoDB" id="9799090at2"/>
<evidence type="ECO:0000256" key="1">
    <source>
        <dbReference type="ARBA" id="ARBA00004141"/>
    </source>
</evidence>
<keyword evidence="3 8" id="KW-0812">Transmembrane</keyword>
<evidence type="ECO:0000259" key="9">
    <source>
        <dbReference type="Pfam" id="PF07885"/>
    </source>
</evidence>
<dbReference type="GO" id="GO:0005249">
    <property type="term" value="F:voltage-gated potassium channel activity"/>
    <property type="evidence" value="ECO:0007669"/>
    <property type="project" value="InterPro"/>
</dbReference>
<comment type="caution">
    <text evidence="10">The sequence shown here is derived from an EMBL/GenBank/DDBJ whole genome shotgun (WGS) entry which is preliminary data.</text>
</comment>
<evidence type="ECO:0000256" key="3">
    <source>
        <dbReference type="ARBA" id="ARBA00022692"/>
    </source>
</evidence>
<dbReference type="InterPro" id="IPR028325">
    <property type="entry name" value="VG_K_chnl"/>
</dbReference>
<dbReference type="PRINTS" id="PR00169">
    <property type="entry name" value="KCHANNEL"/>
</dbReference>
<sequence>MAGGDGGGTGDHTSVPALRQAGGVVSYERRTGWLLDVAAVAFLAVYAVPILQPDLSPAWVRVCEVASWAVWGLFGADYFVRLTLAEDRRRFVRKNVVDLAVIVLPLLRPMRLVRLLPVLARMQHAGMSLRGRATTYVVAGAALLVLVASLAVLDAERGSTEANITSYGDALWWAAATVTTVGYGDRFPTTGEGRIVGVALMLGGITIVGTVTAALASWFVEEQQKEAP</sequence>
<evidence type="ECO:0000256" key="7">
    <source>
        <dbReference type="ARBA" id="ARBA00023303"/>
    </source>
</evidence>
<feature type="transmembrane region" description="Helical" evidence="8">
    <location>
        <begin position="65"/>
        <end position="84"/>
    </location>
</feature>
<dbReference type="PANTHER" id="PTHR11537:SF254">
    <property type="entry name" value="POTASSIUM VOLTAGE-GATED CHANNEL PROTEIN SHAB"/>
    <property type="match status" value="1"/>
</dbReference>
<dbReference type="SUPFAM" id="SSF81324">
    <property type="entry name" value="Voltage-gated potassium channels"/>
    <property type="match status" value="1"/>
</dbReference>
<protein>
    <submittedName>
        <fullName evidence="10">Two pore domain potassium channel family protein</fullName>
    </submittedName>
</protein>
<keyword evidence="2" id="KW-0813">Transport</keyword>
<comment type="subcellular location">
    <subcellularLocation>
        <location evidence="1">Membrane</location>
        <topology evidence="1">Multi-pass membrane protein</topology>
    </subcellularLocation>
</comment>
<keyword evidence="4 8" id="KW-1133">Transmembrane helix</keyword>
<dbReference type="InterPro" id="IPR027359">
    <property type="entry name" value="Volt_channel_dom_sf"/>
</dbReference>
<dbReference type="AlphaFoldDB" id="A0A4R0KKC4"/>
<dbReference type="EMBL" id="SJKB01000006">
    <property type="protein sequence ID" value="TCC60520.1"/>
    <property type="molecule type" value="Genomic_DNA"/>
</dbReference>
<dbReference type="GO" id="GO:0008076">
    <property type="term" value="C:voltage-gated potassium channel complex"/>
    <property type="evidence" value="ECO:0007669"/>
    <property type="project" value="InterPro"/>
</dbReference>
<keyword evidence="6 8" id="KW-0472">Membrane</keyword>
<feature type="transmembrane region" description="Helical" evidence="8">
    <location>
        <begin position="33"/>
        <end position="53"/>
    </location>
</feature>
<feature type="transmembrane region" description="Helical" evidence="8">
    <location>
        <begin position="133"/>
        <end position="152"/>
    </location>
</feature>
<keyword evidence="5" id="KW-0406">Ion transport</keyword>
<keyword evidence="11" id="KW-1185">Reference proteome</keyword>
<dbReference type="Gene3D" id="1.10.287.70">
    <property type="match status" value="1"/>
</dbReference>
<keyword evidence="7 10" id="KW-0407">Ion channel</keyword>
<evidence type="ECO:0000256" key="8">
    <source>
        <dbReference type="SAM" id="Phobius"/>
    </source>
</evidence>
<dbReference type="Gene3D" id="1.20.120.350">
    <property type="entry name" value="Voltage-gated potassium channels. Chain C"/>
    <property type="match status" value="1"/>
</dbReference>
<gene>
    <name evidence="10" type="ORF">E0H73_21570</name>
</gene>
<dbReference type="PANTHER" id="PTHR11537">
    <property type="entry name" value="VOLTAGE-GATED POTASSIUM CHANNEL"/>
    <property type="match status" value="1"/>
</dbReference>
<dbReference type="Pfam" id="PF07885">
    <property type="entry name" value="Ion_trans_2"/>
    <property type="match status" value="1"/>
</dbReference>
<evidence type="ECO:0000313" key="11">
    <source>
        <dbReference type="Proteomes" id="UP000291144"/>
    </source>
</evidence>
<evidence type="ECO:0000256" key="6">
    <source>
        <dbReference type="ARBA" id="ARBA00023136"/>
    </source>
</evidence>
<organism evidence="10 11">
    <name type="scientific">Kribbella pittospori</name>
    <dbReference type="NCBI Taxonomy" id="722689"/>
    <lineage>
        <taxon>Bacteria</taxon>
        <taxon>Bacillati</taxon>
        <taxon>Actinomycetota</taxon>
        <taxon>Actinomycetes</taxon>
        <taxon>Propionibacteriales</taxon>
        <taxon>Kribbellaceae</taxon>
        <taxon>Kribbella</taxon>
    </lineage>
</organism>
<name>A0A4R0KKC4_9ACTN</name>
<proteinExistence type="predicted"/>
<evidence type="ECO:0000313" key="10">
    <source>
        <dbReference type="EMBL" id="TCC60520.1"/>
    </source>
</evidence>
<feature type="transmembrane region" description="Helical" evidence="8">
    <location>
        <begin position="195"/>
        <end position="220"/>
    </location>
</feature>
<evidence type="ECO:0000256" key="4">
    <source>
        <dbReference type="ARBA" id="ARBA00022989"/>
    </source>
</evidence>
<feature type="domain" description="Potassium channel" evidence="9">
    <location>
        <begin position="144"/>
        <end position="220"/>
    </location>
</feature>